<comment type="similarity">
    <text evidence="1">Belongs to the ROK (NagC/XylR) family.</text>
</comment>
<keyword evidence="4" id="KW-1185">Reference proteome</keyword>
<organism evidence="3 4">
    <name type="scientific">Rarispira pelagica</name>
    <dbReference type="NCBI Taxonomy" id="3141764"/>
    <lineage>
        <taxon>Bacteria</taxon>
        <taxon>Pseudomonadati</taxon>
        <taxon>Spirochaetota</taxon>
        <taxon>Spirochaetia</taxon>
        <taxon>Winmispirales</taxon>
        <taxon>Winmispiraceae</taxon>
        <taxon>Rarispira</taxon>
    </lineage>
</organism>
<dbReference type="InterPro" id="IPR036390">
    <property type="entry name" value="WH_DNA-bd_sf"/>
</dbReference>
<evidence type="ECO:0000256" key="1">
    <source>
        <dbReference type="ARBA" id="ARBA00006479"/>
    </source>
</evidence>
<dbReference type="InterPro" id="IPR000600">
    <property type="entry name" value="ROK"/>
</dbReference>
<name>A0ABU9UCG3_9SPIR</name>
<dbReference type="Pfam" id="PF12802">
    <property type="entry name" value="MarR_2"/>
    <property type="match status" value="1"/>
</dbReference>
<reference evidence="3 4" key="1">
    <citation type="submission" date="2024-03" db="EMBL/GenBank/DDBJ databases">
        <title>Ignisphaera cupida sp. nov., a hyperthermophilic hydrolytic archaeon from a hot spring of Kamchatka, and proposal of Ignisphaeraceae fam. nov.</title>
        <authorList>
            <person name="Podosokorskaya O.A."/>
            <person name="Elcheninov A.G."/>
            <person name="Maltseva A.I."/>
            <person name="Zayulina K.S."/>
            <person name="Novikov A."/>
            <person name="Merkel A.Y."/>
        </authorList>
    </citation>
    <scope>NUCLEOTIDE SEQUENCE [LARGE SCALE GENOMIC DNA]</scope>
    <source>
        <strain evidence="3 4">38H-sp</strain>
    </source>
</reference>
<protein>
    <submittedName>
        <fullName evidence="3">ROK family transcriptional regulator</fullName>
    </submittedName>
</protein>
<dbReference type="CDD" id="cd00090">
    <property type="entry name" value="HTH_ARSR"/>
    <property type="match status" value="1"/>
</dbReference>
<dbReference type="SUPFAM" id="SSF53067">
    <property type="entry name" value="Actin-like ATPase domain"/>
    <property type="match status" value="1"/>
</dbReference>
<dbReference type="InterPro" id="IPR036388">
    <property type="entry name" value="WH-like_DNA-bd_sf"/>
</dbReference>
<dbReference type="PANTHER" id="PTHR18964:SF149">
    <property type="entry name" value="BIFUNCTIONAL UDP-N-ACETYLGLUCOSAMINE 2-EPIMERASE_N-ACETYLMANNOSAMINE KINASE"/>
    <property type="match status" value="1"/>
</dbReference>
<feature type="domain" description="HTH marR-type" evidence="2">
    <location>
        <begin position="14"/>
        <end position="60"/>
    </location>
</feature>
<dbReference type="InterPro" id="IPR011991">
    <property type="entry name" value="ArsR-like_HTH"/>
</dbReference>
<proteinExistence type="inferred from homology"/>
<dbReference type="InterPro" id="IPR000835">
    <property type="entry name" value="HTH_MarR-typ"/>
</dbReference>
<dbReference type="Gene3D" id="1.10.10.10">
    <property type="entry name" value="Winged helix-like DNA-binding domain superfamily/Winged helix DNA-binding domain"/>
    <property type="match status" value="1"/>
</dbReference>
<evidence type="ECO:0000313" key="3">
    <source>
        <dbReference type="EMBL" id="MEM5948351.1"/>
    </source>
</evidence>
<dbReference type="EMBL" id="JBCHKQ010000003">
    <property type="protein sequence ID" value="MEM5948351.1"/>
    <property type="molecule type" value="Genomic_DNA"/>
</dbReference>
<dbReference type="InterPro" id="IPR043129">
    <property type="entry name" value="ATPase_NBD"/>
</dbReference>
<evidence type="ECO:0000259" key="2">
    <source>
        <dbReference type="Pfam" id="PF12802"/>
    </source>
</evidence>
<dbReference type="Pfam" id="PF00480">
    <property type="entry name" value="ROK"/>
    <property type="match status" value="1"/>
</dbReference>
<dbReference type="PANTHER" id="PTHR18964">
    <property type="entry name" value="ROK (REPRESSOR, ORF, KINASE) FAMILY"/>
    <property type="match status" value="1"/>
</dbReference>
<comment type="caution">
    <text evidence="3">The sequence shown here is derived from an EMBL/GenBank/DDBJ whole genome shotgun (WGS) entry which is preliminary data.</text>
</comment>
<dbReference type="Gene3D" id="3.30.420.40">
    <property type="match status" value="2"/>
</dbReference>
<sequence length="389" mass="43520">MANAKTINAINISRVLRYLWHNPAKSRTEIAESLGLDKSTITKIISVLEAQNLIVAVSEGTSGPKGGRKPIFLSINPEFGVVMGIEIHTTTFTAVLVDLGGNIVYSKDDKLADGEGLNAVLIKTIQSVLRDAKDRNLRVLGIGIGLSGLINPYKGLIIRSNPLDITEPVSIRSDLEKYFEMPVFIENDANCCCWADLTFNRGEKTGNAMFILSEFRQTSTHKLPYQGVAIGMGYIINNRVIHGDSFSTGEFKSILWKHPNNSQFSITDEEIKKIPDPNVLEAVILELAVHVAFIVNNIDIRRIVICGELEKYKEDMEKVFLREIQHNWTYPNQTHAVIEMSPMREKTVAYGAAGFFIEHLFRVPEISPTEDNLPAGIELFEPMFKEKEE</sequence>
<dbReference type="RefSeq" id="WP_420069802.1">
    <property type="nucleotide sequence ID" value="NZ_JBCHKQ010000003.1"/>
</dbReference>
<dbReference type="CDD" id="cd23763">
    <property type="entry name" value="ASKHA_ATPase_ROK"/>
    <property type="match status" value="1"/>
</dbReference>
<evidence type="ECO:0000313" key="4">
    <source>
        <dbReference type="Proteomes" id="UP001466331"/>
    </source>
</evidence>
<dbReference type="SUPFAM" id="SSF46785">
    <property type="entry name" value="Winged helix' DNA-binding domain"/>
    <property type="match status" value="1"/>
</dbReference>
<dbReference type="Proteomes" id="UP001466331">
    <property type="component" value="Unassembled WGS sequence"/>
</dbReference>
<accession>A0ABU9UCG3</accession>
<gene>
    <name evidence="3" type="ORF">WKV44_07320</name>
</gene>